<sequence>MIDVGDAKFDFEHCCRKSHALVSTMVRLLDLESGGQRGGKDVLIPRADGEGSPERLHHDHAHVCKDFRPGTQQRVAVETPESGLDANLPRSRRRDPYPGGRVRKLFDRFIVDLVR</sequence>
<keyword evidence="3" id="KW-1185">Reference proteome</keyword>
<evidence type="ECO:0000313" key="2">
    <source>
        <dbReference type="EMBL" id="BBZ75969.1"/>
    </source>
</evidence>
<feature type="region of interest" description="Disordered" evidence="1">
    <location>
        <begin position="35"/>
        <end position="55"/>
    </location>
</feature>
<reference evidence="2 3" key="1">
    <citation type="journal article" date="2019" name="Emerg. Microbes Infect.">
        <title>Comprehensive subspecies identification of 175 nontuberculous mycobacteria species based on 7547 genomic profiles.</title>
        <authorList>
            <person name="Matsumoto Y."/>
            <person name="Kinjo T."/>
            <person name="Motooka D."/>
            <person name="Nabeya D."/>
            <person name="Jung N."/>
            <person name="Uechi K."/>
            <person name="Horii T."/>
            <person name="Iida T."/>
            <person name="Fujita J."/>
            <person name="Nakamura S."/>
        </authorList>
    </citation>
    <scope>NUCLEOTIDE SEQUENCE [LARGE SCALE GENOMIC DNA]</scope>
    <source>
        <strain evidence="2 3">JCM 30275</strain>
    </source>
</reference>
<gene>
    <name evidence="2" type="ORF">MANY_13060</name>
</gene>
<dbReference type="AlphaFoldDB" id="A0A6N4W4P4"/>
<accession>A0A6N4W4P4</accession>
<evidence type="ECO:0000256" key="1">
    <source>
        <dbReference type="SAM" id="MobiDB-lite"/>
    </source>
</evidence>
<dbReference type="KEGG" id="many:MANY_13060"/>
<feature type="region of interest" description="Disordered" evidence="1">
    <location>
        <begin position="77"/>
        <end position="100"/>
    </location>
</feature>
<dbReference type="EMBL" id="AP022620">
    <property type="protein sequence ID" value="BBZ75969.1"/>
    <property type="molecule type" value="Genomic_DNA"/>
</dbReference>
<proteinExistence type="predicted"/>
<evidence type="ECO:0000313" key="3">
    <source>
        <dbReference type="Proteomes" id="UP000467249"/>
    </source>
</evidence>
<dbReference type="Proteomes" id="UP000467249">
    <property type="component" value="Chromosome"/>
</dbReference>
<organism evidence="2 3">
    <name type="scientific">Mycolicibacterium anyangense</name>
    <dbReference type="NCBI Taxonomy" id="1431246"/>
    <lineage>
        <taxon>Bacteria</taxon>
        <taxon>Bacillati</taxon>
        <taxon>Actinomycetota</taxon>
        <taxon>Actinomycetes</taxon>
        <taxon>Mycobacteriales</taxon>
        <taxon>Mycobacteriaceae</taxon>
        <taxon>Mycolicibacterium</taxon>
    </lineage>
</organism>
<name>A0A6N4W4P4_9MYCO</name>
<protein>
    <submittedName>
        <fullName evidence="2">Uncharacterized protein</fullName>
    </submittedName>
</protein>